<dbReference type="PANTHER" id="PTHR35848:SF6">
    <property type="entry name" value="CUPIN TYPE-2 DOMAIN-CONTAINING PROTEIN"/>
    <property type="match status" value="1"/>
</dbReference>
<dbReference type="Gene3D" id="2.60.120.10">
    <property type="entry name" value="Jelly Rolls"/>
    <property type="match status" value="1"/>
</dbReference>
<organism evidence="3 4">
    <name type="scientific">Mycolicibacterium iranicum</name>
    <name type="common">Mycobacterium iranicum</name>
    <dbReference type="NCBI Taxonomy" id="912594"/>
    <lineage>
        <taxon>Bacteria</taxon>
        <taxon>Bacillati</taxon>
        <taxon>Actinomycetota</taxon>
        <taxon>Actinomycetes</taxon>
        <taxon>Mycobacteriales</taxon>
        <taxon>Mycobacteriaceae</taxon>
        <taxon>Mycolicibacterium</taxon>
    </lineage>
</organism>
<proteinExistence type="predicted"/>
<evidence type="ECO:0000256" key="1">
    <source>
        <dbReference type="ARBA" id="ARBA00022723"/>
    </source>
</evidence>
<accession>A0A1X1WVC9</accession>
<evidence type="ECO:0000259" key="2">
    <source>
        <dbReference type="Pfam" id="PF07883"/>
    </source>
</evidence>
<reference evidence="3 4" key="1">
    <citation type="submission" date="2016-01" db="EMBL/GenBank/DDBJ databases">
        <title>The new phylogeny of the genus Mycobacterium.</title>
        <authorList>
            <person name="Tarcisio F."/>
            <person name="Conor M."/>
            <person name="Antonella G."/>
            <person name="Elisabetta G."/>
            <person name="Giulia F.S."/>
            <person name="Sara T."/>
            <person name="Anna F."/>
            <person name="Clotilde B."/>
            <person name="Roberto B."/>
            <person name="Veronica D.S."/>
            <person name="Fabio R."/>
            <person name="Monica P."/>
            <person name="Olivier J."/>
            <person name="Enrico T."/>
            <person name="Nicola S."/>
        </authorList>
    </citation>
    <scope>NUCLEOTIDE SEQUENCE [LARGE SCALE GENOMIC DNA]</scope>
    <source>
        <strain evidence="3 4">DSM 45541</strain>
    </source>
</reference>
<gene>
    <name evidence="3" type="ORF">AWC12_06270</name>
</gene>
<name>A0A1X1WVC9_MYCIR</name>
<dbReference type="EMBL" id="LQPC01000020">
    <property type="protein sequence ID" value="ORV90596.1"/>
    <property type="molecule type" value="Genomic_DNA"/>
</dbReference>
<dbReference type="SUPFAM" id="SSF51182">
    <property type="entry name" value="RmlC-like cupins"/>
    <property type="match status" value="1"/>
</dbReference>
<comment type="caution">
    <text evidence="3">The sequence shown here is derived from an EMBL/GenBank/DDBJ whole genome shotgun (WGS) entry which is preliminary data.</text>
</comment>
<sequence length="121" mass="13265">MVLQESECRITSWNDHRGRLSFRTVFSSDSTDTEHLVTGVAELAEGGYLALHRHAQAETYFVLSGSGVVTLDGIEHAVHAGSNVFIPGFCEHGIANTGPQPLRFFYVLAADAFTDIEYVFS</sequence>
<dbReference type="PANTHER" id="PTHR35848">
    <property type="entry name" value="OXALATE-BINDING PROTEIN"/>
    <property type="match status" value="1"/>
</dbReference>
<protein>
    <submittedName>
        <fullName evidence="3">Cupin</fullName>
    </submittedName>
</protein>
<feature type="domain" description="Cupin type-2" evidence="2">
    <location>
        <begin position="40"/>
        <end position="107"/>
    </location>
</feature>
<dbReference type="InterPro" id="IPR011051">
    <property type="entry name" value="RmlC_Cupin_sf"/>
</dbReference>
<dbReference type="Pfam" id="PF07883">
    <property type="entry name" value="Cupin_2"/>
    <property type="match status" value="1"/>
</dbReference>
<evidence type="ECO:0000313" key="3">
    <source>
        <dbReference type="EMBL" id="ORV90596.1"/>
    </source>
</evidence>
<dbReference type="Proteomes" id="UP000193622">
    <property type="component" value="Unassembled WGS sequence"/>
</dbReference>
<dbReference type="InterPro" id="IPR013096">
    <property type="entry name" value="Cupin_2"/>
</dbReference>
<dbReference type="InterPro" id="IPR051610">
    <property type="entry name" value="GPI/OXD"/>
</dbReference>
<dbReference type="InterPro" id="IPR014710">
    <property type="entry name" value="RmlC-like_jellyroll"/>
</dbReference>
<keyword evidence="1" id="KW-0479">Metal-binding</keyword>
<dbReference type="AlphaFoldDB" id="A0A1X1WVC9"/>
<evidence type="ECO:0000313" key="4">
    <source>
        <dbReference type="Proteomes" id="UP000193622"/>
    </source>
</evidence>
<dbReference type="GO" id="GO:0046872">
    <property type="term" value="F:metal ion binding"/>
    <property type="evidence" value="ECO:0007669"/>
    <property type="project" value="UniProtKB-KW"/>
</dbReference>